<accession>A0A5C3PL72</accession>
<feature type="compositionally biased region" description="Low complexity" evidence="1">
    <location>
        <begin position="749"/>
        <end position="758"/>
    </location>
</feature>
<feature type="compositionally biased region" description="Pro residues" evidence="1">
    <location>
        <begin position="192"/>
        <end position="204"/>
    </location>
</feature>
<feature type="region of interest" description="Disordered" evidence="1">
    <location>
        <begin position="110"/>
        <end position="134"/>
    </location>
</feature>
<keyword evidence="3" id="KW-1185">Reference proteome</keyword>
<dbReference type="InParanoid" id="A0A5C3PL72"/>
<dbReference type="EMBL" id="ML211069">
    <property type="protein sequence ID" value="TFK89659.1"/>
    <property type="molecule type" value="Genomic_DNA"/>
</dbReference>
<feature type="compositionally biased region" description="Pro residues" evidence="1">
    <location>
        <begin position="863"/>
        <end position="883"/>
    </location>
</feature>
<proteinExistence type="predicted"/>
<feature type="region of interest" description="Disordered" evidence="1">
    <location>
        <begin position="856"/>
        <end position="883"/>
    </location>
</feature>
<feature type="compositionally biased region" description="Pro residues" evidence="1">
    <location>
        <begin position="910"/>
        <end position="940"/>
    </location>
</feature>
<evidence type="ECO:0000313" key="3">
    <source>
        <dbReference type="Proteomes" id="UP000308197"/>
    </source>
</evidence>
<feature type="compositionally biased region" description="Pro residues" evidence="1">
    <location>
        <begin position="831"/>
        <end position="841"/>
    </location>
</feature>
<feature type="region of interest" description="Disordered" evidence="1">
    <location>
        <begin position="314"/>
        <end position="376"/>
    </location>
</feature>
<feature type="compositionally biased region" description="Low complexity" evidence="1">
    <location>
        <begin position="616"/>
        <end position="639"/>
    </location>
</feature>
<name>A0A5C3PL72_9APHY</name>
<feature type="compositionally biased region" description="Polar residues" evidence="1">
    <location>
        <begin position="992"/>
        <end position="1026"/>
    </location>
</feature>
<organism evidence="2 3">
    <name type="scientific">Polyporus arcularius HHB13444</name>
    <dbReference type="NCBI Taxonomy" id="1314778"/>
    <lineage>
        <taxon>Eukaryota</taxon>
        <taxon>Fungi</taxon>
        <taxon>Dikarya</taxon>
        <taxon>Basidiomycota</taxon>
        <taxon>Agaricomycotina</taxon>
        <taxon>Agaricomycetes</taxon>
        <taxon>Polyporales</taxon>
        <taxon>Polyporaceae</taxon>
        <taxon>Polyporus</taxon>
    </lineage>
</organism>
<feature type="compositionally biased region" description="Polar residues" evidence="1">
    <location>
        <begin position="1063"/>
        <end position="1076"/>
    </location>
</feature>
<feature type="region of interest" description="Disordered" evidence="1">
    <location>
        <begin position="1200"/>
        <end position="1231"/>
    </location>
</feature>
<feature type="compositionally biased region" description="Low complexity" evidence="1">
    <location>
        <begin position="947"/>
        <end position="961"/>
    </location>
</feature>
<feature type="region of interest" description="Disordered" evidence="1">
    <location>
        <begin position="186"/>
        <end position="223"/>
    </location>
</feature>
<gene>
    <name evidence="2" type="ORF">K466DRAFT_584397</name>
</gene>
<feature type="region of interest" description="Disordered" evidence="1">
    <location>
        <begin position="904"/>
        <end position="1076"/>
    </location>
</feature>
<feature type="compositionally biased region" description="Basic residues" evidence="1">
    <location>
        <begin position="767"/>
        <end position="778"/>
    </location>
</feature>
<feature type="region of interest" description="Disordered" evidence="1">
    <location>
        <begin position="29"/>
        <end position="50"/>
    </location>
</feature>
<feature type="compositionally biased region" description="Pro residues" evidence="1">
    <location>
        <begin position="962"/>
        <end position="974"/>
    </location>
</feature>
<sequence length="1231" mass="132692">MSYYREHVSFPNVAAGPYPPHVIAQLERTAADTTASSSNDNASDDPNNRVCSVKGCNARLPAGYSNKMCEDCRGRHRMYAMTKRAKRKMEKALLNGSAAQNGQVVWMPQDDGEQEQPVAGPSRQYESHPQDPQVANEDVHFEFPAEWDPQAIDPRLFSQASELAGALTLPGSALQPVSSRDIFARGDHQRQQPPPPSFHQPPRQPHTSHTRSPSAAPPPPAAVPEIHPILAEVLKAVPNFSLSTRITSGPTVDSSESSEGPLPPRFCSIKGCKTLIAGNSFFKMCEPCRDRYRNYGTTKRAKWRREKEVAVQELHKLRSEEDARRAAEGLPPLPPAEDEQWQEYSPSPDGAALPAGSPSASGTPAPAEAQDPNAPLPPRMCTVSHCREILPGEYQFLRCERHRIQNRHHSKLKRVRDKEVKAHVHDGWAAAVGTHLTGGSAGEDGTEDGSVPDVSLSATDIAQVFGELEKELRDGSLGPEFTGVVAEAGVGATQPQQDGEDTPLGEPTSGVPPAARGTRRTNHVCSIKTCSNLLSPSNPWKMCDLCRSRDRASRRLKALRDSGLIPPEVAAGKIVEMKMEVEGRDVRGKGEKKEKKPKGAKKKKKGKKGEDAPTPAVGESATTATEAVESVASGSGSSSNAEPEVAQQQHSEPTDHSTVDVNVDMSDGAIDPSALQHTPPVIEPHTSIFSSLPNHANLIFMEPILGELASTIQRHLAQLNSGNSDAAPLEPIQPQRIQQSDATEPTPPSQAAQTTVAPSTPPAPRSPTRKPSKTKGKAKATSQPDGNAEPVQAHTGEASQSPSIVAKGPHPPDAVTAPAASGSTEDSSHHLPPPYPPPPNGYPYYMPPPYMPYGQPVNYQYGYPPPPGTPGKSPYPPHPPPIYQHPYGPYPSYPYPYPGQPYPYHGQPYMPAPPPPGQSYSPPPHQAYSPPTYPYPPPDTSPKQRAQPYPSQMQPYPYSHPYSPPQPPPQPVPQPTHSSPSEPEQSAAVYMTFSSRPKSPSVMSVTTQTAGRMSPPVTTITPTSMDQAAPASTIIPTFVEAPTTAAASATDGPPDDILHDTAKSPQRANGQPGQRRTTFIVRTSETYETPPNLQNKPTFALKRRRDEDYYDLVQNKRTEPDGSGYSMFKVSLSTTPTQSGSVAPTPSPHIAQAHVPQPAVIAETSTSSKVQCGNKNCKRTVANVGSGSLCERCRERLKKKQAKAKHRFKLEPKTLLGRSSSDGSVPVVARA</sequence>
<feature type="region of interest" description="Disordered" evidence="1">
    <location>
        <begin position="492"/>
        <end position="518"/>
    </location>
</feature>
<dbReference type="STRING" id="1314778.A0A5C3PL72"/>
<feature type="compositionally biased region" description="Low complexity" evidence="1">
    <location>
        <begin position="345"/>
        <end position="367"/>
    </location>
</feature>
<evidence type="ECO:0000256" key="1">
    <source>
        <dbReference type="SAM" id="MobiDB-lite"/>
    </source>
</evidence>
<feature type="compositionally biased region" description="Basic and acidic residues" evidence="1">
    <location>
        <begin position="314"/>
        <end position="327"/>
    </location>
</feature>
<feature type="compositionally biased region" description="Low complexity" evidence="1">
    <location>
        <begin position="31"/>
        <end position="45"/>
    </location>
</feature>
<protein>
    <submittedName>
        <fullName evidence="2">Uncharacterized protein</fullName>
    </submittedName>
</protein>
<reference evidence="2 3" key="1">
    <citation type="journal article" date="2019" name="Nat. Ecol. Evol.">
        <title>Megaphylogeny resolves global patterns of mushroom evolution.</title>
        <authorList>
            <person name="Varga T."/>
            <person name="Krizsan K."/>
            <person name="Foldi C."/>
            <person name="Dima B."/>
            <person name="Sanchez-Garcia M."/>
            <person name="Sanchez-Ramirez S."/>
            <person name="Szollosi G.J."/>
            <person name="Szarkandi J.G."/>
            <person name="Papp V."/>
            <person name="Albert L."/>
            <person name="Andreopoulos W."/>
            <person name="Angelini C."/>
            <person name="Antonin V."/>
            <person name="Barry K.W."/>
            <person name="Bougher N.L."/>
            <person name="Buchanan P."/>
            <person name="Buyck B."/>
            <person name="Bense V."/>
            <person name="Catcheside P."/>
            <person name="Chovatia M."/>
            <person name="Cooper J."/>
            <person name="Damon W."/>
            <person name="Desjardin D."/>
            <person name="Finy P."/>
            <person name="Geml J."/>
            <person name="Haridas S."/>
            <person name="Hughes K."/>
            <person name="Justo A."/>
            <person name="Karasinski D."/>
            <person name="Kautmanova I."/>
            <person name="Kiss B."/>
            <person name="Kocsube S."/>
            <person name="Kotiranta H."/>
            <person name="LaButti K.M."/>
            <person name="Lechner B.E."/>
            <person name="Liimatainen K."/>
            <person name="Lipzen A."/>
            <person name="Lukacs Z."/>
            <person name="Mihaltcheva S."/>
            <person name="Morgado L.N."/>
            <person name="Niskanen T."/>
            <person name="Noordeloos M.E."/>
            <person name="Ohm R.A."/>
            <person name="Ortiz-Santana B."/>
            <person name="Ovrebo C."/>
            <person name="Racz N."/>
            <person name="Riley R."/>
            <person name="Savchenko A."/>
            <person name="Shiryaev A."/>
            <person name="Soop K."/>
            <person name="Spirin V."/>
            <person name="Szebenyi C."/>
            <person name="Tomsovsky M."/>
            <person name="Tulloss R.E."/>
            <person name="Uehling J."/>
            <person name="Grigoriev I.V."/>
            <person name="Vagvolgyi C."/>
            <person name="Papp T."/>
            <person name="Martin F.M."/>
            <person name="Miettinen O."/>
            <person name="Hibbett D.S."/>
            <person name="Nagy L.G."/>
        </authorList>
    </citation>
    <scope>NUCLEOTIDE SEQUENCE [LARGE SCALE GENOMIC DNA]</scope>
    <source>
        <strain evidence="2 3">HHB13444</strain>
    </source>
</reference>
<feature type="region of interest" description="Disordered" evidence="1">
    <location>
        <begin position="581"/>
        <end position="677"/>
    </location>
</feature>
<dbReference type="Proteomes" id="UP000308197">
    <property type="component" value="Unassembled WGS sequence"/>
</dbReference>
<feature type="compositionally biased region" description="Basic residues" evidence="1">
    <location>
        <begin position="595"/>
        <end position="607"/>
    </location>
</feature>
<feature type="region of interest" description="Disordered" evidence="1">
    <location>
        <begin position="737"/>
        <end position="841"/>
    </location>
</feature>
<dbReference type="AlphaFoldDB" id="A0A5C3PL72"/>
<evidence type="ECO:0000313" key="2">
    <source>
        <dbReference type="EMBL" id="TFK89659.1"/>
    </source>
</evidence>
<feature type="compositionally biased region" description="Basic and acidic residues" evidence="1">
    <location>
        <begin position="581"/>
        <end position="594"/>
    </location>
</feature>